<proteinExistence type="predicted"/>
<dbReference type="InterPro" id="IPR032675">
    <property type="entry name" value="LRR_dom_sf"/>
</dbReference>
<sequence length="421" mass="48025">MSAYSETPSEILHEIFAIATKVPDPLVCFVQDYYGSRRDVTRRPYQSYKESLAMKLTLCAVSRHWNAVATPLLYERVIISGFEGGNEWERTQAGLLLRTLNSSYSLDAEAPNGGARLGTFIRRLDLTFSDGDERNQCHPELTGRGIAEIVSKLSNLEVLGVRSSPGASPLDTLQHLHWRTGASDIQIPIPSLLDFLDAHPSLETFHMIYDFEELDLGEAAFSLWDRQSYPSLRHWVLRQNQVDVLADVPSTVFPNLEALTFHYHPHSNDNLARFTKFLRVHGRHLITLRLSPYGFLKDLLSVVARSCPRLKELHLAYPHALVSSRRIQESSVVATMPQVTTLGLTLFDHYRDSHSSGWYMAIKLQWKLLFPGLRTIRLLEEIDVDRLRETPERLEEIANFCAEFGVTLEDNNSFFEEIRSQ</sequence>
<dbReference type="Gene3D" id="3.80.10.10">
    <property type="entry name" value="Ribonuclease Inhibitor"/>
    <property type="match status" value="1"/>
</dbReference>
<dbReference type="AlphaFoldDB" id="A0A4Y7SWJ0"/>
<name>A0A4Y7SWJ0_COPMI</name>
<gene>
    <name evidence="1" type="ORF">FA13DRAFT_1737604</name>
</gene>
<evidence type="ECO:0000313" key="1">
    <source>
        <dbReference type="EMBL" id="TEB26202.1"/>
    </source>
</evidence>
<dbReference type="Proteomes" id="UP000298030">
    <property type="component" value="Unassembled WGS sequence"/>
</dbReference>
<dbReference type="EMBL" id="QPFP01000050">
    <property type="protein sequence ID" value="TEB26202.1"/>
    <property type="molecule type" value="Genomic_DNA"/>
</dbReference>
<accession>A0A4Y7SWJ0</accession>
<reference evidence="1 2" key="1">
    <citation type="journal article" date="2019" name="Nat. Ecol. Evol.">
        <title>Megaphylogeny resolves global patterns of mushroom evolution.</title>
        <authorList>
            <person name="Varga T."/>
            <person name="Krizsan K."/>
            <person name="Foldi C."/>
            <person name="Dima B."/>
            <person name="Sanchez-Garcia M."/>
            <person name="Sanchez-Ramirez S."/>
            <person name="Szollosi G.J."/>
            <person name="Szarkandi J.G."/>
            <person name="Papp V."/>
            <person name="Albert L."/>
            <person name="Andreopoulos W."/>
            <person name="Angelini C."/>
            <person name="Antonin V."/>
            <person name="Barry K.W."/>
            <person name="Bougher N.L."/>
            <person name="Buchanan P."/>
            <person name="Buyck B."/>
            <person name="Bense V."/>
            <person name="Catcheside P."/>
            <person name="Chovatia M."/>
            <person name="Cooper J."/>
            <person name="Damon W."/>
            <person name="Desjardin D."/>
            <person name="Finy P."/>
            <person name="Geml J."/>
            <person name="Haridas S."/>
            <person name="Hughes K."/>
            <person name="Justo A."/>
            <person name="Karasinski D."/>
            <person name="Kautmanova I."/>
            <person name="Kiss B."/>
            <person name="Kocsube S."/>
            <person name="Kotiranta H."/>
            <person name="LaButti K.M."/>
            <person name="Lechner B.E."/>
            <person name="Liimatainen K."/>
            <person name="Lipzen A."/>
            <person name="Lukacs Z."/>
            <person name="Mihaltcheva S."/>
            <person name="Morgado L.N."/>
            <person name="Niskanen T."/>
            <person name="Noordeloos M.E."/>
            <person name="Ohm R.A."/>
            <person name="Ortiz-Santana B."/>
            <person name="Ovrebo C."/>
            <person name="Racz N."/>
            <person name="Riley R."/>
            <person name="Savchenko A."/>
            <person name="Shiryaev A."/>
            <person name="Soop K."/>
            <person name="Spirin V."/>
            <person name="Szebenyi C."/>
            <person name="Tomsovsky M."/>
            <person name="Tulloss R.E."/>
            <person name="Uehling J."/>
            <person name="Grigoriev I.V."/>
            <person name="Vagvolgyi C."/>
            <person name="Papp T."/>
            <person name="Martin F.M."/>
            <person name="Miettinen O."/>
            <person name="Hibbett D.S."/>
            <person name="Nagy L.G."/>
        </authorList>
    </citation>
    <scope>NUCLEOTIDE SEQUENCE [LARGE SCALE GENOMIC DNA]</scope>
    <source>
        <strain evidence="1 2">FP101781</strain>
    </source>
</reference>
<dbReference type="OrthoDB" id="3022437at2759"/>
<organism evidence="1 2">
    <name type="scientific">Coprinellus micaceus</name>
    <name type="common">Glistening ink-cap mushroom</name>
    <name type="synonym">Coprinus micaceus</name>
    <dbReference type="NCBI Taxonomy" id="71717"/>
    <lineage>
        <taxon>Eukaryota</taxon>
        <taxon>Fungi</taxon>
        <taxon>Dikarya</taxon>
        <taxon>Basidiomycota</taxon>
        <taxon>Agaricomycotina</taxon>
        <taxon>Agaricomycetes</taxon>
        <taxon>Agaricomycetidae</taxon>
        <taxon>Agaricales</taxon>
        <taxon>Agaricineae</taxon>
        <taxon>Psathyrellaceae</taxon>
        <taxon>Coprinellus</taxon>
    </lineage>
</organism>
<protein>
    <submittedName>
        <fullName evidence="1">Uncharacterized protein</fullName>
    </submittedName>
</protein>
<comment type="caution">
    <text evidence="1">The sequence shown here is derived from an EMBL/GenBank/DDBJ whole genome shotgun (WGS) entry which is preliminary data.</text>
</comment>
<dbReference type="SUPFAM" id="SSF52047">
    <property type="entry name" value="RNI-like"/>
    <property type="match status" value="1"/>
</dbReference>
<evidence type="ECO:0000313" key="2">
    <source>
        <dbReference type="Proteomes" id="UP000298030"/>
    </source>
</evidence>
<keyword evidence="2" id="KW-1185">Reference proteome</keyword>